<dbReference type="PROSITE" id="PS51898">
    <property type="entry name" value="TYR_RECOMBINASE"/>
    <property type="match status" value="1"/>
</dbReference>
<gene>
    <name evidence="6" type="ORF">BN963_SGAL_00283</name>
</gene>
<name>A0A060RG14_9STRE</name>
<evidence type="ECO:0000256" key="3">
    <source>
        <dbReference type="ARBA" id="ARBA00023125"/>
    </source>
</evidence>
<dbReference type="InterPro" id="IPR002104">
    <property type="entry name" value="Integrase_catalytic"/>
</dbReference>
<evidence type="ECO:0000256" key="1">
    <source>
        <dbReference type="ARBA" id="ARBA00008857"/>
    </source>
</evidence>
<evidence type="ECO:0000313" key="6">
    <source>
        <dbReference type="EMBL" id="CDO17103.1"/>
    </source>
</evidence>
<dbReference type="PANTHER" id="PTHR30629">
    <property type="entry name" value="PROPHAGE INTEGRASE"/>
    <property type="match status" value="1"/>
</dbReference>
<evidence type="ECO:0000256" key="4">
    <source>
        <dbReference type="ARBA" id="ARBA00023172"/>
    </source>
</evidence>
<reference evidence="6 7" key="2">
    <citation type="submission" date="2014-05" db="EMBL/GenBank/DDBJ databases">
        <title>Genome sequence of Streptococcus gallolyticus.</title>
        <authorList>
            <person name="Del Campo R."/>
        </authorList>
    </citation>
    <scope>NUCLEOTIDE SEQUENCE [LARGE SCALE GENOMIC DNA]</scope>
    <source>
        <strain evidence="6 7">LMG17956</strain>
    </source>
</reference>
<protein>
    <submittedName>
        <fullName evidence="6">Integrase</fullName>
    </submittedName>
</protein>
<keyword evidence="4" id="KW-0233">DNA recombination</keyword>
<dbReference type="SUPFAM" id="SSF56349">
    <property type="entry name" value="DNA breaking-rejoining enzymes"/>
    <property type="match status" value="1"/>
</dbReference>
<keyword evidence="2" id="KW-0229">DNA integration</keyword>
<dbReference type="InterPro" id="IPR013762">
    <property type="entry name" value="Integrase-like_cat_sf"/>
</dbReference>
<dbReference type="Proteomes" id="UP000027584">
    <property type="component" value="Unassembled WGS sequence"/>
</dbReference>
<dbReference type="Gene3D" id="1.10.443.10">
    <property type="entry name" value="Intergrase catalytic core"/>
    <property type="match status" value="1"/>
</dbReference>
<dbReference type="Pfam" id="PF14659">
    <property type="entry name" value="Phage_int_SAM_3"/>
    <property type="match status" value="1"/>
</dbReference>
<evidence type="ECO:0000256" key="2">
    <source>
        <dbReference type="ARBA" id="ARBA00022908"/>
    </source>
</evidence>
<feature type="domain" description="Tyr recombinase" evidence="5">
    <location>
        <begin position="170"/>
        <end position="371"/>
    </location>
</feature>
<dbReference type="GO" id="GO:0003677">
    <property type="term" value="F:DNA binding"/>
    <property type="evidence" value="ECO:0007669"/>
    <property type="project" value="UniProtKB-KW"/>
</dbReference>
<sequence>MNIKEVIKKDGTKVYRSNVYLGVDSITGKKVKTTITGRTKKEVKAKAQQAQSNFNANGSTVFKATNIRNYKELADLWLGNYQMTVKPQTVDVVKSYLTIHILPSFGAMPLENISIVVIQDWVNKLARKLVNFSAVVSVHKRILQYAVTMQLIDYNPAREVILPRKPKAKTKVKYILNDNLKIFMGYMDKIAPYQYKDYYDNILYHLLLATGCRFGEVAALEWSDIDLKNGTVSINKNYSHISNAVSTVKSKAGNRIISIDNKTVLMLKQYRNRQRQIFVEVGAPAPSVVFATPTQTYMQIGNRQHALKTHLKACNIPRFTFHAFRHTHASLLLNAGISYKELQHRLGHANITMTLDIYSHLSKEKEKEAVFYYEKALKNL</sequence>
<dbReference type="InterPro" id="IPR011010">
    <property type="entry name" value="DNA_brk_join_enz"/>
</dbReference>
<evidence type="ECO:0000313" key="7">
    <source>
        <dbReference type="Proteomes" id="UP000027584"/>
    </source>
</evidence>
<dbReference type="InterPro" id="IPR010998">
    <property type="entry name" value="Integrase_recombinase_N"/>
</dbReference>
<dbReference type="GO" id="GO:0015074">
    <property type="term" value="P:DNA integration"/>
    <property type="evidence" value="ECO:0007669"/>
    <property type="project" value="UniProtKB-KW"/>
</dbReference>
<dbReference type="Gene3D" id="1.10.150.130">
    <property type="match status" value="1"/>
</dbReference>
<dbReference type="GO" id="GO:0006310">
    <property type="term" value="P:DNA recombination"/>
    <property type="evidence" value="ECO:0007669"/>
    <property type="project" value="UniProtKB-KW"/>
</dbReference>
<dbReference type="EMBL" id="CCBC010000050">
    <property type="protein sequence ID" value="CDO17103.1"/>
    <property type="molecule type" value="Genomic_DNA"/>
</dbReference>
<organism evidence="6 7">
    <name type="scientific">Streptococcus gallolyticus</name>
    <dbReference type="NCBI Taxonomy" id="315405"/>
    <lineage>
        <taxon>Bacteria</taxon>
        <taxon>Bacillati</taxon>
        <taxon>Bacillota</taxon>
        <taxon>Bacilli</taxon>
        <taxon>Lactobacillales</taxon>
        <taxon>Streptococcaceae</taxon>
        <taxon>Streptococcus</taxon>
    </lineage>
</organism>
<dbReference type="InterPro" id="IPR050808">
    <property type="entry name" value="Phage_Integrase"/>
</dbReference>
<evidence type="ECO:0000259" key="5">
    <source>
        <dbReference type="PROSITE" id="PS51898"/>
    </source>
</evidence>
<dbReference type="AlphaFoldDB" id="A0A060RG14"/>
<dbReference type="InterPro" id="IPR004107">
    <property type="entry name" value="Integrase_SAM-like_N"/>
</dbReference>
<dbReference type="PANTHER" id="PTHR30629:SF2">
    <property type="entry name" value="PROPHAGE INTEGRASE INTS-RELATED"/>
    <property type="match status" value="1"/>
</dbReference>
<comment type="similarity">
    <text evidence="1">Belongs to the 'phage' integrase family.</text>
</comment>
<dbReference type="Pfam" id="PF00589">
    <property type="entry name" value="Phage_integrase"/>
    <property type="match status" value="1"/>
</dbReference>
<keyword evidence="3" id="KW-0238">DNA-binding</keyword>
<comment type="caution">
    <text evidence="6">The sequence shown here is derived from an EMBL/GenBank/DDBJ whole genome shotgun (WGS) entry which is preliminary data.</text>
</comment>
<dbReference type="CDD" id="cd01189">
    <property type="entry name" value="INT_ICEBs1_C_like"/>
    <property type="match status" value="1"/>
</dbReference>
<reference evidence="6 7" key="1">
    <citation type="submission" date="2014-02" db="EMBL/GenBank/DDBJ databases">
        <authorList>
            <person name="Manrique M."/>
        </authorList>
    </citation>
    <scope>NUCLEOTIDE SEQUENCE [LARGE SCALE GENOMIC DNA]</scope>
    <source>
        <strain evidence="6 7">LMG17956</strain>
    </source>
</reference>
<accession>A0A060RG14</accession>
<proteinExistence type="inferred from homology"/>